<evidence type="ECO:0000256" key="9">
    <source>
        <dbReference type="ARBA" id="ARBA00023157"/>
    </source>
</evidence>
<evidence type="ECO:0000256" key="7">
    <source>
        <dbReference type="ARBA" id="ARBA00023002"/>
    </source>
</evidence>
<dbReference type="AlphaFoldDB" id="A0A6M8HL85"/>
<evidence type="ECO:0000256" key="1">
    <source>
        <dbReference type="ARBA" id="ARBA00001938"/>
    </source>
</evidence>
<evidence type="ECO:0000313" key="15">
    <source>
        <dbReference type="Proteomes" id="UP000500767"/>
    </source>
</evidence>
<keyword evidence="9" id="KW-1015">Disulfide bond</keyword>
<dbReference type="PANTHER" id="PTHR22912">
    <property type="entry name" value="DISULFIDE OXIDOREDUCTASE"/>
    <property type="match status" value="1"/>
</dbReference>
<evidence type="ECO:0000256" key="6">
    <source>
        <dbReference type="ARBA" id="ARBA00022827"/>
    </source>
</evidence>
<keyword evidence="6 11" id="KW-0274">FAD</keyword>
<dbReference type="RefSeq" id="WP_171836826.1">
    <property type="nucleotide sequence ID" value="NZ_CP053708.1"/>
</dbReference>
<comment type="cofactor">
    <cofactor evidence="11">
        <name>FAD</name>
        <dbReference type="ChEBI" id="CHEBI:57692"/>
    </cofactor>
    <text evidence="11">Binds 1 FAD per subunit.</text>
</comment>
<dbReference type="SUPFAM" id="SSF55424">
    <property type="entry name" value="FAD/NAD-linked reductases, dimerisation (C-terminal) domain"/>
    <property type="match status" value="1"/>
</dbReference>
<dbReference type="InterPro" id="IPR006258">
    <property type="entry name" value="Lipoamide_DH"/>
</dbReference>
<dbReference type="InterPro" id="IPR036188">
    <property type="entry name" value="FAD/NAD-bd_sf"/>
</dbReference>
<evidence type="ECO:0000256" key="11">
    <source>
        <dbReference type="RuleBase" id="RU003692"/>
    </source>
</evidence>
<feature type="domain" description="Lipoyl-binding" evidence="13">
    <location>
        <begin position="2"/>
        <end position="77"/>
    </location>
</feature>
<dbReference type="InterPro" id="IPR004099">
    <property type="entry name" value="Pyr_nucl-diS_OxRdtase_dimer"/>
</dbReference>
<evidence type="ECO:0000256" key="2">
    <source>
        <dbReference type="ARBA" id="ARBA00007532"/>
    </source>
</evidence>
<organism evidence="14 15">
    <name type="scientific">Lichenicola cladoniae</name>
    <dbReference type="NCBI Taxonomy" id="1484109"/>
    <lineage>
        <taxon>Bacteria</taxon>
        <taxon>Pseudomonadati</taxon>
        <taxon>Pseudomonadota</taxon>
        <taxon>Alphaproteobacteria</taxon>
        <taxon>Acetobacterales</taxon>
        <taxon>Acetobacteraceae</taxon>
        <taxon>Lichenicola</taxon>
    </lineage>
</organism>
<name>A0A6M8HL85_9PROT</name>
<dbReference type="Gene3D" id="3.50.50.60">
    <property type="entry name" value="FAD/NAD(P)-binding domain"/>
    <property type="match status" value="2"/>
</dbReference>
<dbReference type="PROSITE" id="PS00189">
    <property type="entry name" value="LIPOYL"/>
    <property type="match status" value="1"/>
</dbReference>
<dbReference type="Pfam" id="PF02852">
    <property type="entry name" value="Pyr_redox_dim"/>
    <property type="match status" value="1"/>
</dbReference>
<protein>
    <recommendedName>
        <fullName evidence="3 11">Dihydrolipoyl dehydrogenase</fullName>
        <ecNumber evidence="3 11">1.8.1.4</ecNumber>
    </recommendedName>
</protein>
<keyword evidence="10 11" id="KW-0676">Redox-active center</keyword>
<dbReference type="FunFam" id="3.50.50.60:FF:000025">
    <property type="entry name" value="Dihydrolipoyl dehydrogenase"/>
    <property type="match status" value="1"/>
</dbReference>
<dbReference type="InterPro" id="IPR011053">
    <property type="entry name" value="Single_hybrid_motif"/>
</dbReference>
<dbReference type="GO" id="GO:0045333">
    <property type="term" value="P:cellular respiration"/>
    <property type="evidence" value="ECO:0007669"/>
    <property type="project" value="UniProtKB-ARBA"/>
</dbReference>
<evidence type="ECO:0000256" key="4">
    <source>
        <dbReference type="ARBA" id="ARBA00022630"/>
    </source>
</evidence>
<evidence type="ECO:0000259" key="13">
    <source>
        <dbReference type="PROSITE" id="PS50968"/>
    </source>
</evidence>
<gene>
    <name evidence="14" type="ORF">HN018_02670</name>
</gene>
<feature type="region of interest" description="Disordered" evidence="12">
    <location>
        <begin position="88"/>
        <end position="146"/>
    </location>
</feature>
<dbReference type="PROSITE" id="PS50968">
    <property type="entry name" value="BIOTINYL_LIPOYL"/>
    <property type="match status" value="1"/>
</dbReference>
<dbReference type="FunFam" id="3.30.390.30:FF:000001">
    <property type="entry name" value="Dihydrolipoyl dehydrogenase"/>
    <property type="match status" value="1"/>
</dbReference>
<dbReference type="NCBIfam" id="TIGR01350">
    <property type="entry name" value="lipoamide_DH"/>
    <property type="match status" value="1"/>
</dbReference>
<dbReference type="SUPFAM" id="SSF51230">
    <property type="entry name" value="Single hybrid motif"/>
    <property type="match status" value="1"/>
</dbReference>
<sequence length="617" mass="62743">MSIEIKVPTLGESVTTAIVAKWLKQPGEQVAADEAVVELETDKVSVEVSSPSAGVLGAQAVAEGAEVEVGAVLATVEAGSGTAPVAAAAPASAPAPTPDTASSTGSYLPQPASASANASVQADVPASSAQVAKPAPPAPTGAPAAAAGEVGETDYDLIIIGSGPGGYVCALRAAQLGLKVACVEKRATLGGTCLNIGCIPSKALLQSSENFHEAATGFAAHGIIIGEVKLDLARMHARKAEVVGANVKGVEFLFKKNGVTWLKGAGRISAANTVEVSGEGGAKSFRAKSIVIATGSDSISLPGLAIDEKQIVSSTGALELESVPKHLVVIGGGVIGLELGSVWMRLGAKVTVIEYLDRLVPGIDGEVAKAFERVLSKQGMKFKLGHKVIKVETSDAGAVVTVEKAKGGTSETIEADIVLVAVGRRAVTDGLGLAEIGVALDEKGRVKTDGHYATSVAGIYAIGDVIDGPMLAHKAEDEGVALAEMLVGQAGHVNYGVIPAVIYTWPEVAGIGRIEEDLKAEGVDYKVGKFPFSANGRARAMNSTDGFVKILADRKTDRLLGAHILGPDAGTLIAELATAMEFGASAEDVARICHAHPTLNEAVKEAALATEGRALHV</sequence>
<dbReference type="KEGG" id="lck:HN018_02670"/>
<evidence type="ECO:0000313" key="14">
    <source>
        <dbReference type="EMBL" id="QKE89100.1"/>
    </source>
</evidence>
<dbReference type="GO" id="GO:0006103">
    <property type="term" value="P:2-oxoglutarate metabolic process"/>
    <property type="evidence" value="ECO:0007669"/>
    <property type="project" value="TreeGrafter"/>
</dbReference>
<dbReference type="PROSITE" id="PS00076">
    <property type="entry name" value="PYRIDINE_REDOX_1"/>
    <property type="match status" value="1"/>
</dbReference>
<comment type="cofactor">
    <cofactor evidence="1">
        <name>(R)-lipoate</name>
        <dbReference type="ChEBI" id="CHEBI:83088"/>
    </cofactor>
</comment>
<dbReference type="InterPro" id="IPR050151">
    <property type="entry name" value="Class-I_Pyr_Nuc-Dis_Oxidored"/>
</dbReference>
<dbReference type="PRINTS" id="PR00411">
    <property type="entry name" value="PNDRDTASEI"/>
</dbReference>
<dbReference type="SUPFAM" id="SSF51905">
    <property type="entry name" value="FAD/NAD(P)-binding domain"/>
    <property type="match status" value="1"/>
</dbReference>
<dbReference type="GO" id="GO:0005737">
    <property type="term" value="C:cytoplasm"/>
    <property type="evidence" value="ECO:0007669"/>
    <property type="project" value="UniProtKB-ARBA"/>
</dbReference>
<dbReference type="InterPro" id="IPR023753">
    <property type="entry name" value="FAD/NAD-binding_dom"/>
</dbReference>
<accession>A0A6M8HL85</accession>
<dbReference type="GO" id="GO:1990234">
    <property type="term" value="C:transferase complex"/>
    <property type="evidence" value="ECO:0007669"/>
    <property type="project" value="UniProtKB-ARBA"/>
</dbReference>
<dbReference type="GO" id="GO:0050660">
    <property type="term" value="F:flavin adenine dinucleotide binding"/>
    <property type="evidence" value="ECO:0007669"/>
    <property type="project" value="InterPro"/>
</dbReference>
<evidence type="ECO:0000256" key="3">
    <source>
        <dbReference type="ARBA" id="ARBA00012608"/>
    </source>
</evidence>
<proteinExistence type="inferred from homology"/>
<evidence type="ECO:0000256" key="12">
    <source>
        <dbReference type="SAM" id="MobiDB-lite"/>
    </source>
</evidence>
<reference evidence="14 15" key="1">
    <citation type="journal article" date="2014" name="World J. Microbiol. Biotechnol.">
        <title>Biodiversity and physiological characteristics of Antarctic and Arctic lichens-associated bacteria.</title>
        <authorList>
            <person name="Lee Y.M."/>
            <person name="Kim E.H."/>
            <person name="Lee H.K."/>
            <person name="Hong S.G."/>
        </authorList>
    </citation>
    <scope>NUCLEOTIDE SEQUENCE [LARGE SCALE GENOMIC DNA]</scope>
    <source>
        <strain evidence="14 15">PAMC 26569</strain>
    </source>
</reference>
<keyword evidence="7 11" id="KW-0560">Oxidoreductase</keyword>
<dbReference type="GO" id="GO:0004148">
    <property type="term" value="F:dihydrolipoyl dehydrogenase (NADH) activity"/>
    <property type="evidence" value="ECO:0007669"/>
    <property type="project" value="UniProtKB-EC"/>
</dbReference>
<dbReference type="Gene3D" id="3.30.390.30">
    <property type="match status" value="1"/>
</dbReference>
<dbReference type="CDD" id="cd06849">
    <property type="entry name" value="lipoyl_domain"/>
    <property type="match status" value="1"/>
</dbReference>
<dbReference type="InterPro" id="IPR016156">
    <property type="entry name" value="FAD/NAD-linked_Rdtase_dimer_sf"/>
</dbReference>
<dbReference type="Gene3D" id="2.40.50.100">
    <property type="match status" value="1"/>
</dbReference>
<dbReference type="EC" id="1.8.1.4" evidence="3 11"/>
<dbReference type="InterPro" id="IPR003016">
    <property type="entry name" value="2-oxoA_DH_lipoyl-BS"/>
</dbReference>
<keyword evidence="4 11" id="KW-0285">Flavoprotein</keyword>
<dbReference type="InterPro" id="IPR000089">
    <property type="entry name" value="Biotin_lipoyl"/>
</dbReference>
<comment type="catalytic activity">
    <reaction evidence="11">
        <text>N(6)-[(R)-dihydrolipoyl]-L-lysyl-[protein] + NAD(+) = N(6)-[(R)-lipoyl]-L-lysyl-[protein] + NADH + H(+)</text>
        <dbReference type="Rhea" id="RHEA:15045"/>
        <dbReference type="Rhea" id="RHEA-COMP:10474"/>
        <dbReference type="Rhea" id="RHEA-COMP:10475"/>
        <dbReference type="ChEBI" id="CHEBI:15378"/>
        <dbReference type="ChEBI" id="CHEBI:57540"/>
        <dbReference type="ChEBI" id="CHEBI:57945"/>
        <dbReference type="ChEBI" id="CHEBI:83099"/>
        <dbReference type="ChEBI" id="CHEBI:83100"/>
        <dbReference type="EC" id="1.8.1.4"/>
    </reaction>
</comment>
<feature type="compositionally biased region" description="Low complexity" evidence="12">
    <location>
        <begin position="88"/>
        <end position="106"/>
    </location>
</feature>
<evidence type="ECO:0000256" key="5">
    <source>
        <dbReference type="ARBA" id="ARBA00022823"/>
    </source>
</evidence>
<keyword evidence="5" id="KW-0450">Lipoyl</keyword>
<dbReference type="InterPro" id="IPR012999">
    <property type="entry name" value="Pyr_OxRdtase_I_AS"/>
</dbReference>
<evidence type="ECO:0000256" key="8">
    <source>
        <dbReference type="ARBA" id="ARBA00023027"/>
    </source>
</evidence>
<dbReference type="PRINTS" id="PR00368">
    <property type="entry name" value="FADPNR"/>
</dbReference>
<comment type="similarity">
    <text evidence="2 11">Belongs to the class-I pyridine nucleotide-disulfide oxidoreductase family.</text>
</comment>
<dbReference type="PANTHER" id="PTHR22912:SF151">
    <property type="entry name" value="DIHYDROLIPOYL DEHYDROGENASE, MITOCHONDRIAL"/>
    <property type="match status" value="1"/>
</dbReference>
<comment type="miscellaneous">
    <text evidence="11">The active site is a redox-active disulfide bond.</text>
</comment>
<dbReference type="EMBL" id="CP053708">
    <property type="protein sequence ID" value="QKE89100.1"/>
    <property type="molecule type" value="Genomic_DNA"/>
</dbReference>
<dbReference type="Proteomes" id="UP000500767">
    <property type="component" value="Chromosome"/>
</dbReference>
<dbReference type="Pfam" id="PF00364">
    <property type="entry name" value="Biotin_lipoyl"/>
    <property type="match status" value="1"/>
</dbReference>
<keyword evidence="8 11" id="KW-0520">NAD</keyword>
<evidence type="ECO:0000256" key="10">
    <source>
        <dbReference type="ARBA" id="ARBA00023284"/>
    </source>
</evidence>
<keyword evidence="15" id="KW-1185">Reference proteome</keyword>
<dbReference type="Pfam" id="PF07992">
    <property type="entry name" value="Pyr_redox_2"/>
    <property type="match status" value="1"/>
</dbReference>